<dbReference type="PANTHER" id="PTHR43382">
    <property type="entry name" value="PROLYL-TRNA SYNTHETASE"/>
    <property type="match status" value="1"/>
</dbReference>
<dbReference type="Pfam" id="PF03129">
    <property type="entry name" value="HGTP_anticodon"/>
    <property type="match status" value="1"/>
</dbReference>
<dbReference type="GO" id="GO:0017101">
    <property type="term" value="C:aminoacyl-tRNA synthetase multienzyme complex"/>
    <property type="evidence" value="ECO:0007669"/>
    <property type="project" value="TreeGrafter"/>
</dbReference>
<dbReference type="InterPro" id="IPR004154">
    <property type="entry name" value="Anticodon-bd"/>
</dbReference>
<dbReference type="SUPFAM" id="SSF52954">
    <property type="entry name" value="Class II aaRS ABD-related"/>
    <property type="match status" value="1"/>
</dbReference>
<evidence type="ECO:0000313" key="4">
    <source>
        <dbReference type="Proteomes" id="UP001472866"/>
    </source>
</evidence>
<evidence type="ECO:0000259" key="1">
    <source>
        <dbReference type="Pfam" id="PF00587"/>
    </source>
</evidence>
<accession>A0AAX4PGK4</accession>
<dbReference type="GO" id="GO:0006433">
    <property type="term" value="P:prolyl-tRNA aminoacylation"/>
    <property type="evidence" value="ECO:0007669"/>
    <property type="project" value="InterPro"/>
</dbReference>
<dbReference type="SUPFAM" id="SSF55681">
    <property type="entry name" value="Class II aaRS and biotin synthetases"/>
    <property type="match status" value="1"/>
</dbReference>
<dbReference type="InterPro" id="IPR036621">
    <property type="entry name" value="Anticodon-bd_dom_sf"/>
</dbReference>
<dbReference type="PANTHER" id="PTHR43382:SF2">
    <property type="entry name" value="BIFUNCTIONAL GLUTAMATE_PROLINE--TRNA LIGASE"/>
    <property type="match status" value="1"/>
</dbReference>
<feature type="domain" description="Anticodon-binding" evidence="2">
    <location>
        <begin position="293"/>
        <end position="387"/>
    </location>
</feature>
<reference evidence="3 4" key="1">
    <citation type="submission" date="2024-03" db="EMBL/GenBank/DDBJ databases">
        <title>Complete genome sequence of the green alga Chloropicon roscoffensis RCC1871.</title>
        <authorList>
            <person name="Lemieux C."/>
            <person name="Pombert J.-F."/>
            <person name="Otis C."/>
            <person name="Turmel M."/>
        </authorList>
    </citation>
    <scope>NUCLEOTIDE SEQUENCE [LARGE SCALE GENOMIC DNA]</scope>
    <source>
        <strain evidence="3 4">RCC1871</strain>
    </source>
</reference>
<dbReference type="Proteomes" id="UP001472866">
    <property type="component" value="Chromosome 12"/>
</dbReference>
<gene>
    <name evidence="3" type="ORF">HKI87_12g70860</name>
</gene>
<keyword evidence="4" id="KW-1185">Reference proteome</keyword>
<dbReference type="Gene3D" id="3.30.930.10">
    <property type="entry name" value="Bira Bifunctional Protein, Domain 2"/>
    <property type="match status" value="1"/>
</dbReference>
<dbReference type="InterPro" id="IPR002314">
    <property type="entry name" value="aa-tRNA-synt_IIb"/>
</dbReference>
<dbReference type="InterPro" id="IPR004499">
    <property type="entry name" value="Pro-tRNA-ligase_IIa_arc-type"/>
</dbReference>
<dbReference type="AlphaFoldDB" id="A0AAX4PGK4"/>
<dbReference type="EMBL" id="CP151512">
    <property type="protein sequence ID" value="WZN65527.1"/>
    <property type="molecule type" value="Genomic_DNA"/>
</dbReference>
<feature type="domain" description="Aminoacyl-tRNA synthetase class II (G/ P/ S/T)" evidence="1">
    <location>
        <begin position="111"/>
        <end position="276"/>
    </location>
</feature>
<name>A0AAX4PGK4_9CHLO</name>
<dbReference type="Pfam" id="PF00587">
    <property type="entry name" value="tRNA-synt_2b"/>
    <property type="match status" value="1"/>
</dbReference>
<evidence type="ECO:0000313" key="3">
    <source>
        <dbReference type="EMBL" id="WZN65527.1"/>
    </source>
</evidence>
<evidence type="ECO:0000259" key="2">
    <source>
        <dbReference type="Pfam" id="PF03129"/>
    </source>
</evidence>
<proteinExistence type="predicted"/>
<dbReference type="GO" id="GO:0004827">
    <property type="term" value="F:proline-tRNA ligase activity"/>
    <property type="evidence" value="ECO:0007669"/>
    <property type="project" value="InterPro"/>
</dbReference>
<sequence length="493" mass="53264">MALQIAGIVDTRYGVKGCDFLLPYGLASLKLVEHLARDALGETHDEIRLPTFVSEDVLRKEERVVARLRNLREREAGEDLGDLRQVLDDGDGGTAATTSGRDGIYRVRDGLLLRPKRGSLAALCSMLPLWIRSHADLPFRAFHAAPAFEVLRGRHVPLLQSAERTVVEAFVVEACVDNHAAVEAAVEAAQRILYRLGISFLATKRPDWSSRPGAWYTVAIDALVNGSAVQVFSSSSLDQAYSREFGITFEGEDGDTQYPHVSSSSLDCSRLLGASVAVVPGPILLPPAIAPIQVIVVPIFRGGGGGDEAVLAAALRVRDDLERSRGLRCRVDSRMGRRRPGQKFAEWELKGVPLRIEIGQREVAEGTVVVCRRAAGGRTVPAAEAAEAAALDLEAVERDLSLASDARWSDLVRMLPGARLEAGGEVTFEGGAPDPGFVYELAFCGTERMAEALERATGLTFLGYSLKMYRGDRACALTGKPTKNRAFLATSIS</sequence>
<dbReference type="InterPro" id="IPR045864">
    <property type="entry name" value="aa-tRNA-synth_II/BPL/LPL"/>
</dbReference>
<organism evidence="3 4">
    <name type="scientific">Chloropicon roscoffensis</name>
    <dbReference type="NCBI Taxonomy" id="1461544"/>
    <lineage>
        <taxon>Eukaryota</taxon>
        <taxon>Viridiplantae</taxon>
        <taxon>Chlorophyta</taxon>
        <taxon>Chloropicophyceae</taxon>
        <taxon>Chloropicales</taxon>
        <taxon>Chloropicaceae</taxon>
        <taxon>Chloropicon</taxon>
    </lineage>
</organism>
<dbReference type="GO" id="GO:0005737">
    <property type="term" value="C:cytoplasm"/>
    <property type="evidence" value="ECO:0007669"/>
    <property type="project" value="InterPro"/>
</dbReference>
<dbReference type="Gene3D" id="3.40.50.800">
    <property type="entry name" value="Anticodon-binding domain"/>
    <property type="match status" value="1"/>
</dbReference>
<protein>
    <submittedName>
        <fullName evidence="3">Proline--tRNA ligase</fullName>
    </submittedName>
</protein>
<keyword evidence="3" id="KW-0436">Ligase</keyword>
<dbReference type="GO" id="GO:0005524">
    <property type="term" value="F:ATP binding"/>
    <property type="evidence" value="ECO:0007669"/>
    <property type="project" value="InterPro"/>
</dbReference>